<dbReference type="EMBL" id="JALBCA010000029">
    <property type="protein sequence ID" value="KAI2388729.1"/>
    <property type="molecule type" value="Genomic_DNA"/>
</dbReference>
<evidence type="ECO:0000313" key="1">
    <source>
        <dbReference type="EMBL" id="KAI2388729.1"/>
    </source>
</evidence>
<gene>
    <name evidence="1" type="ORF">LOY88_002498</name>
</gene>
<sequence>MGCCLSRDAPGSPYPTNGDRDQHSDSSRAINSTTENTSSNPLARRHSLSRHASDASTPYPSQSDRRRRQLIPLSEHYNQPIHPHVWHSKRRLWSKPEIARERKEFFETRVTGKPEVWAALQLAVSLVRSGDIATAQGVIDAAGVTVPTGDFCDGCYDENGALYRLPHVIVSDPTNIVADGEDNERIEADDEQTNSKLGVDMDSDYEIEEVGESRHEEKGKKSERDTIRVRARLSDRDGPDLEIPISKEQSVGTLVKKIETEIGLARIFRLRIAYLGKILKENESLLVQGWKEGHVVNALVIHRPQ</sequence>
<proteinExistence type="predicted"/>
<protein>
    <submittedName>
        <fullName evidence="1">Uncharacterized protein</fullName>
    </submittedName>
</protein>
<reference evidence="1" key="1">
    <citation type="journal article" date="2022" name="bioRxiv">
        <title>Population genetic analysis of Ophidiomyces ophidiicola, the causative agent of snake fungal disease, indicates recent introductions to the USA.</title>
        <authorList>
            <person name="Ladner J.T."/>
            <person name="Palmer J.M."/>
            <person name="Ettinger C.L."/>
            <person name="Stajich J.E."/>
            <person name="Farrell T.M."/>
            <person name="Glorioso B.M."/>
            <person name="Lawson B."/>
            <person name="Price S.J."/>
            <person name="Stengle A.G."/>
            <person name="Grear D.A."/>
            <person name="Lorch J.M."/>
        </authorList>
    </citation>
    <scope>NUCLEOTIDE SEQUENCE</scope>
    <source>
        <strain evidence="1">NWHC 24266-5</strain>
    </source>
</reference>
<comment type="caution">
    <text evidence="1">The sequence shown here is derived from an EMBL/GenBank/DDBJ whole genome shotgun (WGS) entry which is preliminary data.</text>
</comment>
<name>A0ACB8UZK0_9EURO</name>
<accession>A0ACB8UZK0</accession>
<organism evidence="1">
    <name type="scientific">Ophidiomyces ophidiicola</name>
    <dbReference type="NCBI Taxonomy" id="1387563"/>
    <lineage>
        <taxon>Eukaryota</taxon>
        <taxon>Fungi</taxon>
        <taxon>Dikarya</taxon>
        <taxon>Ascomycota</taxon>
        <taxon>Pezizomycotina</taxon>
        <taxon>Eurotiomycetes</taxon>
        <taxon>Eurotiomycetidae</taxon>
        <taxon>Onygenales</taxon>
        <taxon>Onygenaceae</taxon>
        <taxon>Ophidiomyces</taxon>
    </lineage>
</organism>